<protein>
    <submittedName>
        <fullName evidence="1">Uncharacterized protein</fullName>
    </submittedName>
</protein>
<gene>
    <name evidence="1" type="ORF">K450DRAFT_276119</name>
</gene>
<name>A0AAD5E121_UMBRA</name>
<evidence type="ECO:0000313" key="2">
    <source>
        <dbReference type="Proteomes" id="UP001206595"/>
    </source>
</evidence>
<reference evidence="1" key="1">
    <citation type="submission" date="2021-06" db="EMBL/GenBank/DDBJ databases">
        <authorList>
            <consortium name="DOE Joint Genome Institute"/>
            <person name="Mondo S.J."/>
            <person name="Amses K.R."/>
            <person name="Simmons D.R."/>
            <person name="Longcore J.E."/>
            <person name="Seto K."/>
            <person name="Alves G.H."/>
            <person name="Bonds A.E."/>
            <person name="Quandt C.A."/>
            <person name="Davis W.J."/>
            <person name="Chang Y."/>
            <person name="Letcher P.M."/>
            <person name="Powell M.J."/>
            <person name="Kuo A."/>
            <person name="Labutti K."/>
            <person name="Pangilinan J."/>
            <person name="Andreopoulos W."/>
            <person name="Tritt A."/>
            <person name="Riley R."/>
            <person name="Hundley H."/>
            <person name="Johnson J."/>
            <person name="Lipzen A."/>
            <person name="Barry K."/>
            <person name="Berbee M.L."/>
            <person name="Buchler N.E."/>
            <person name="Grigoriev I.V."/>
            <person name="Spatafora J.W."/>
            <person name="Stajich J.E."/>
            <person name="James T.Y."/>
        </authorList>
    </citation>
    <scope>NUCLEOTIDE SEQUENCE</scope>
    <source>
        <strain evidence="1">AG</strain>
    </source>
</reference>
<reference evidence="1" key="2">
    <citation type="journal article" date="2022" name="Proc. Natl. Acad. Sci. U.S.A.">
        <title>Diploid-dominant life cycles characterize the early evolution of Fungi.</title>
        <authorList>
            <person name="Amses K.R."/>
            <person name="Simmons D.R."/>
            <person name="Longcore J.E."/>
            <person name="Mondo S.J."/>
            <person name="Seto K."/>
            <person name="Jeronimo G.H."/>
            <person name="Bonds A.E."/>
            <person name="Quandt C.A."/>
            <person name="Davis W.J."/>
            <person name="Chang Y."/>
            <person name="Federici B.A."/>
            <person name="Kuo A."/>
            <person name="LaButti K."/>
            <person name="Pangilinan J."/>
            <person name="Andreopoulos W."/>
            <person name="Tritt A."/>
            <person name="Riley R."/>
            <person name="Hundley H."/>
            <person name="Johnson J."/>
            <person name="Lipzen A."/>
            <person name="Barry K."/>
            <person name="Lang B.F."/>
            <person name="Cuomo C.A."/>
            <person name="Buchler N.E."/>
            <person name="Grigoriev I.V."/>
            <person name="Spatafora J.W."/>
            <person name="Stajich J.E."/>
            <person name="James T.Y."/>
        </authorList>
    </citation>
    <scope>NUCLEOTIDE SEQUENCE</scope>
    <source>
        <strain evidence="1">AG</strain>
    </source>
</reference>
<organism evidence="1 2">
    <name type="scientific">Umbelopsis ramanniana AG</name>
    <dbReference type="NCBI Taxonomy" id="1314678"/>
    <lineage>
        <taxon>Eukaryota</taxon>
        <taxon>Fungi</taxon>
        <taxon>Fungi incertae sedis</taxon>
        <taxon>Mucoromycota</taxon>
        <taxon>Mucoromycotina</taxon>
        <taxon>Umbelopsidomycetes</taxon>
        <taxon>Umbelopsidales</taxon>
        <taxon>Umbelopsidaceae</taxon>
        <taxon>Umbelopsis</taxon>
    </lineage>
</organism>
<accession>A0AAD5E121</accession>
<dbReference type="RefSeq" id="XP_051439891.1">
    <property type="nucleotide sequence ID" value="XM_051593218.1"/>
</dbReference>
<comment type="caution">
    <text evidence="1">The sequence shown here is derived from an EMBL/GenBank/DDBJ whole genome shotgun (WGS) entry which is preliminary data.</text>
</comment>
<dbReference type="GeneID" id="75918560"/>
<evidence type="ECO:0000313" key="1">
    <source>
        <dbReference type="EMBL" id="KAI8574884.1"/>
    </source>
</evidence>
<keyword evidence="2" id="KW-1185">Reference proteome</keyword>
<dbReference type="Proteomes" id="UP001206595">
    <property type="component" value="Unassembled WGS sequence"/>
</dbReference>
<dbReference type="EMBL" id="MU621078">
    <property type="protein sequence ID" value="KAI8574884.1"/>
    <property type="molecule type" value="Genomic_DNA"/>
</dbReference>
<sequence length="103" mass="12062">MIVEMKRKASTESTSSYEVDRFKNQTSSFGKYEEEALKIKIVEVASYEKIFGPISIDLPDYLQHMELPDFDYDKVLTFKPSEYPDFTDAQCLLLTKLKYRVQT</sequence>
<proteinExistence type="predicted"/>
<dbReference type="AlphaFoldDB" id="A0AAD5E121"/>